<evidence type="ECO:0000256" key="2">
    <source>
        <dbReference type="ARBA" id="ARBA00007343"/>
    </source>
</evidence>
<feature type="transmembrane region" description="Helical" evidence="9">
    <location>
        <begin position="83"/>
        <end position="102"/>
    </location>
</feature>
<keyword evidence="7" id="KW-0325">Glycoprotein</keyword>
<feature type="transmembrane region" description="Helical" evidence="9">
    <location>
        <begin position="114"/>
        <end position="137"/>
    </location>
</feature>
<comment type="caution">
    <text evidence="12">The sequence shown here is derived from an EMBL/GenBank/DDBJ whole genome shotgun (WGS) entry which is preliminary data.</text>
</comment>
<reference evidence="12" key="1">
    <citation type="submission" date="2021-04" db="EMBL/GenBank/DDBJ databases">
        <authorList>
            <consortium name="Molecular Ecology Group"/>
        </authorList>
    </citation>
    <scope>NUCLEOTIDE SEQUENCE</scope>
</reference>
<accession>A0A8S3ZPT5</accession>
<sequence>DSGVWATDGCTATRQGDRVKCHCNHLTNFGILMSPFGETPLKDWFILSIISAVGCGISIFCLVLTVAVYIFLWKYVTCDRSVLHVNLSICLIVAYTLFLAGVDRTDSRYGCKVVAALLHYIYLVVFCLMLSEGVEIFRSVSLVFSSKSILWKLLLFSYGVPMIIVAVSLGVTKAEGYGTKTSCWLSTSDGLIWAFVGPVLFVLLINMFILFQVLWIMQRSKQMMNKTAQQRTKSALRTVCILSPILGLTWVFGVLSVNGDTIAFQYLFAILNSLQGLLIFILYCVIAHQVRDGFKAIQRKYRAKSFDSSQVLSPVSSNGKHSDSDTNLNRQMKSSPIAGSSSTIHTLVSDSAANGNRSHVQAGRGQSDDSSLNSRGRHGQSEVSSSSSRGRYGQSEVSSSSSRGRYGQSEVSSSSSRGRYGQSEVSSSHIRGRQGQSDHQQHGQTQYENYGFYDDTADIAHINGEPVLGIQDRQA</sequence>
<evidence type="ECO:0000256" key="5">
    <source>
        <dbReference type="ARBA" id="ARBA00023136"/>
    </source>
</evidence>
<feature type="compositionally biased region" description="Polar residues" evidence="8">
    <location>
        <begin position="425"/>
        <end position="443"/>
    </location>
</feature>
<evidence type="ECO:0000259" key="11">
    <source>
        <dbReference type="PROSITE" id="PS50261"/>
    </source>
</evidence>
<dbReference type="Gene3D" id="2.60.220.50">
    <property type="match status" value="1"/>
</dbReference>
<feature type="transmembrane region" description="Helical" evidence="9">
    <location>
        <begin position="235"/>
        <end position="257"/>
    </location>
</feature>
<evidence type="ECO:0000256" key="4">
    <source>
        <dbReference type="ARBA" id="ARBA00022989"/>
    </source>
</evidence>
<dbReference type="InterPro" id="IPR046338">
    <property type="entry name" value="GAIN_dom_sf"/>
</dbReference>
<dbReference type="FunFam" id="1.20.1070.10:FF:000058">
    <property type="entry name" value="Adhesion G protein-coupled receptor F5"/>
    <property type="match status" value="1"/>
</dbReference>
<dbReference type="Proteomes" id="UP000678393">
    <property type="component" value="Unassembled WGS sequence"/>
</dbReference>
<dbReference type="GO" id="GO:0005886">
    <property type="term" value="C:plasma membrane"/>
    <property type="evidence" value="ECO:0007669"/>
    <property type="project" value="TreeGrafter"/>
</dbReference>
<name>A0A8S3ZPT5_9EUPU</name>
<protein>
    <submittedName>
        <fullName evidence="12">Uncharacterized protein</fullName>
    </submittedName>
</protein>
<feature type="domain" description="GAIN-B" evidence="10">
    <location>
        <begin position="1"/>
        <end position="39"/>
    </location>
</feature>
<dbReference type="Pfam" id="PF00002">
    <property type="entry name" value="7tm_2"/>
    <property type="match status" value="1"/>
</dbReference>
<evidence type="ECO:0000256" key="9">
    <source>
        <dbReference type="SAM" id="Phobius"/>
    </source>
</evidence>
<dbReference type="Pfam" id="PF01825">
    <property type="entry name" value="GPS"/>
    <property type="match status" value="1"/>
</dbReference>
<dbReference type="GO" id="GO:0004930">
    <property type="term" value="F:G protein-coupled receptor activity"/>
    <property type="evidence" value="ECO:0007669"/>
    <property type="project" value="InterPro"/>
</dbReference>
<feature type="domain" description="G-protein coupled receptors family 2 profile 2" evidence="11">
    <location>
        <begin position="47"/>
        <end position="287"/>
    </location>
</feature>
<dbReference type="Gene3D" id="1.20.1070.10">
    <property type="entry name" value="Rhodopsin 7-helix transmembrane proteins"/>
    <property type="match status" value="1"/>
</dbReference>
<gene>
    <name evidence="12" type="ORF">CUNI_LOCUS17101</name>
</gene>
<dbReference type="PANTHER" id="PTHR12011:SF347">
    <property type="entry name" value="FI21270P1-RELATED"/>
    <property type="match status" value="1"/>
</dbReference>
<feature type="transmembrane region" description="Helical" evidence="9">
    <location>
        <begin position="263"/>
        <end position="286"/>
    </location>
</feature>
<dbReference type="OrthoDB" id="10052455at2759"/>
<dbReference type="CDD" id="cd15040">
    <property type="entry name" value="7tmB2_Adhesion"/>
    <property type="match status" value="1"/>
</dbReference>
<feature type="region of interest" description="Disordered" evidence="8">
    <location>
        <begin position="311"/>
        <end position="341"/>
    </location>
</feature>
<dbReference type="GO" id="GO:0007166">
    <property type="term" value="P:cell surface receptor signaling pathway"/>
    <property type="evidence" value="ECO:0007669"/>
    <property type="project" value="InterPro"/>
</dbReference>
<feature type="transmembrane region" description="Helical" evidence="9">
    <location>
        <begin position="44"/>
        <end position="71"/>
    </location>
</feature>
<feature type="transmembrane region" description="Helical" evidence="9">
    <location>
        <begin position="191"/>
        <end position="215"/>
    </location>
</feature>
<comment type="subcellular location">
    <subcellularLocation>
        <location evidence="1">Membrane</location>
        <topology evidence="1">Multi-pass membrane protein</topology>
    </subcellularLocation>
</comment>
<keyword evidence="13" id="KW-1185">Reference proteome</keyword>
<feature type="non-terminal residue" evidence="12">
    <location>
        <position position="475"/>
    </location>
</feature>
<evidence type="ECO:0000313" key="13">
    <source>
        <dbReference type="Proteomes" id="UP000678393"/>
    </source>
</evidence>
<feature type="transmembrane region" description="Helical" evidence="9">
    <location>
        <begin position="149"/>
        <end position="171"/>
    </location>
</feature>
<dbReference type="InterPro" id="IPR000203">
    <property type="entry name" value="GPS"/>
</dbReference>
<dbReference type="InterPro" id="IPR017981">
    <property type="entry name" value="GPCR_2-like_7TM"/>
</dbReference>
<evidence type="ECO:0000256" key="7">
    <source>
        <dbReference type="ARBA" id="ARBA00023180"/>
    </source>
</evidence>
<feature type="compositionally biased region" description="Low complexity" evidence="8">
    <location>
        <begin position="381"/>
        <end position="424"/>
    </location>
</feature>
<keyword evidence="4 9" id="KW-1133">Transmembrane helix</keyword>
<evidence type="ECO:0000313" key="12">
    <source>
        <dbReference type="EMBL" id="CAG5131543.1"/>
    </source>
</evidence>
<organism evidence="12 13">
    <name type="scientific">Candidula unifasciata</name>
    <dbReference type="NCBI Taxonomy" id="100452"/>
    <lineage>
        <taxon>Eukaryota</taxon>
        <taxon>Metazoa</taxon>
        <taxon>Spiralia</taxon>
        <taxon>Lophotrochozoa</taxon>
        <taxon>Mollusca</taxon>
        <taxon>Gastropoda</taxon>
        <taxon>Heterobranchia</taxon>
        <taxon>Euthyneura</taxon>
        <taxon>Panpulmonata</taxon>
        <taxon>Eupulmonata</taxon>
        <taxon>Stylommatophora</taxon>
        <taxon>Helicina</taxon>
        <taxon>Helicoidea</taxon>
        <taxon>Geomitridae</taxon>
        <taxon>Candidula</taxon>
    </lineage>
</organism>
<evidence type="ECO:0000259" key="10">
    <source>
        <dbReference type="PROSITE" id="PS50221"/>
    </source>
</evidence>
<evidence type="ECO:0000256" key="8">
    <source>
        <dbReference type="SAM" id="MobiDB-lite"/>
    </source>
</evidence>
<dbReference type="PROSITE" id="PS50221">
    <property type="entry name" value="GAIN_B"/>
    <property type="match status" value="1"/>
</dbReference>
<dbReference type="InterPro" id="IPR000832">
    <property type="entry name" value="GPCR_2_secretin-like"/>
</dbReference>
<feature type="region of interest" description="Disordered" evidence="8">
    <location>
        <begin position="355"/>
        <end position="443"/>
    </location>
</feature>
<dbReference type="PANTHER" id="PTHR12011">
    <property type="entry name" value="ADHESION G-PROTEIN COUPLED RECEPTOR"/>
    <property type="match status" value="1"/>
</dbReference>
<evidence type="ECO:0000256" key="1">
    <source>
        <dbReference type="ARBA" id="ARBA00004141"/>
    </source>
</evidence>
<dbReference type="EMBL" id="CAJHNH020004746">
    <property type="protein sequence ID" value="CAG5131543.1"/>
    <property type="molecule type" value="Genomic_DNA"/>
</dbReference>
<keyword evidence="3 9" id="KW-0812">Transmembrane</keyword>
<evidence type="ECO:0000256" key="6">
    <source>
        <dbReference type="ARBA" id="ARBA00023157"/>
    </source>
</evidence>
<proteinExistence type="inferred from homology"/>
<evidence type="ECO:0000256" key="3">
    <source>
        <dbReference type="ARBA" id="ARBA00022692"/>
    </source>
</evidence>
<dbReference type="AlphaFoldDB" id="A0A8S3ZPT5"/>
<dbReference type="PROSITE" id="PS50261">
    <property type="entry name" value="G_PROTEIN_RECEP_F2_4"/>
    <property type="match status" value="1"/>
</dbReference>
<dbReference type="PRINTS" id="PR00249">
    <property type="entry name" value="GPCRSECRETIN"/>
</dbReference>
<dbReference type="InterPro" id="IPR057244">
    <property type="entry name" value="GAIN_B"/>
</dbReference>
<keyword evidence="6" id="KW-1015">Disulfide bond</keyword>
<keyword evidence="5 9" id="KW-0472">Membrane</keyword>
<comment type="similarity">
    <text evidence="2">Belongs to the G-protein coupled receptor 2 family. Adhesion G-protein coupled receptor (ADGR) subfamily.</text>
</comment>